<feature type="repeat" description="WD" evidence="5">
    <location>
        <begin position="167"/>
        <end position="208"/>
    </location>
</feature>
<reference evidence="7" key="1">
    <citation type="submission" date="2019-01" db="EMBL/GenBank/DDBJ databases">
        <title>Draft genome sequences of three monokaryotic isolates of the white-rot basidiomycete fungus Dichomitus squalens.</title>
        <authorList>
            <consortium name="DOE Joint Genome Institute"/>
            <person name="Lopez S.C."/>
            <person name="Andreopoulos B."/>
            <person name="Pangilinan J."/>
            <person name="Lipzen A."/>
            <person name="Riley R."/>
            <person name="Ahrendt S."/>
            <person name="Ng V."/>
            <person name="Barry K."/>
            <person name="Daum C."/>
            <person name="Grigoriev I.V."/>
            <person name="Hilden K.S."/>
            <person name="Makela M.R."/>
            <person name="de Vries R.P."/>
        </authorList>
    </citation>
    <scope>NUCLEOTIDE SEQUENCE [LARGE SCALE GENOMIC DNA]</scope>
    <source>
        <strain evidence="7">OM18370.1</strain>
    </source>
</reference>
<dbReference type="Proteomes" id="UP000292957">
    <property type="component" value="Unassembled WGS sequence"/>
</dbReference>
<proteinExistence type="predicted"/>
<evidence type="ECO:0000256" key="3">
    <source>
        <dbReference type="ARBA" id="ARBA00022737"/>
    </source>
</evidence>
<name>A0A4Q9MC56_9APHY</name>
<dbReference type="InterPro" id="IPR020472">
    <property type="entry name" value="WD40_PAC1"/>
</dbReference>
<comment type="subcellular location">
    <subcellularLocation>
        <location evidence="1">Nucleus</location>
    </subcellularLocation>
</comment>
<dbReference type="PROSITE" id="PS50082">
    <property type="entry name" value="WD_REPEATS_2"/>
    <property type="match status" value="3"/>
</dbReference>
<evidence type="ECO:0000256" key="4">
    <source>
        <dbReference type="ARBA" id="ARBA00023242"/>
    </source>
</evidence>
<dbReference type="AlphaFoldDB" id="A0A4Q9MC56"/>
<dbReference type="Gene3D" id="2.130.10.10">
    <property type="entry name" value="YVTN repeat-like/Quinoprotein amine dehydrogenase"/>
    <property type="match status" value="2"/>
</dbReference>
<dbReference type="SUPFAM" id="SSF50978">
    <property type="entry name" value="WD40 repeat-like"/>
    <property type="match status" value="1"/>
</dbReference>
<evidence type="ECO:0000313" key="7">
    <source>
        <dbReference type="EMBL" id="TBU23376.1"/>
    </source>
</evidence>
<dbReference type="PRINTS" id="PR00320">
    <property type="entry name" value="GPROTEINBRPT"/>
</dbReference>
<dbReference type="InterPro" id="IPR015943">
    <property type="entry name" value="WD40/YVTN_repeat-like_dom_sf"/>
</dbReference>
<dbReference type="InterPro" id="IPR039241">
    <property type="entry name" value="Rrp9-like"/>
</dbReference>
<dbReference type="InterPro" id="IPR019775">
    <property type="entry name" value="WD40_repeat_CS"/>
</dbReference>
<organism evidence="7">
    <name type="scientific">Dichomitus squalens</name>
    <dbReference type="NCBI Taxonomy" id="114155"/>
    <lineage>
        <taxon>Eukaryota</taxon>
        <taxon>Fungi</taxon>
        <taxon>Dikarya</taxon>
        <taxon>Basidiomycota</taxon>
        <taxon>Agaricomycotina</taxon>
        <taxon>Agaricomycetes</taxon>
        <taxon>Polyporales</taxon>
        <taxon>Polyporaceae</taxon>
        <taxon>Dichomitus</taxon>
    </lineage>
</organism>
<evidence type="ECO:0000256" key="6">
    <source>
        <dbReference type="SAM" id="MobiDB-lite"/>
    </source>
</evidence>
<protein>
    <submittedName>
        <fullName evidence="7">WD40-repeat-containing domain protein</fullName>
    </submittedName>
</protein>
<feature type="compositionally biased region" description="Basic and acidic residues" evidence="6">
    <location>
        <begin position="68"/>
        <end position="80"/>
    </location>
</feature>
<dbReference type="OrthoDB" id="189968at2759"/>
<feature type="repeat" description="WD" evidence="5">
    <location>
        <begin position="231"/>
        <end position="272"/>
    </location>
</feature>
<dbReference type="EMBL" id="ML143507">
    <property type="protein sequence ID" value="TBU23376.1"/>
    <property type="molecule type" value="Genomic_DNA"/>
</dbReference>
<keyword evidence="3" id="KW-0677">Repeat</keyword>
<dbReference type="Pfam" id="PF00400">
    <property type="entry name" value="WD40"/>
    <property type="match status" value="5"/>
</dbReference>
<dbReference type="GO" id="GO:0032040">
    <property type="term" value="C:small-subunit processome"/>
    <property type="evidence" value="ECO:0007669"/>
    <property type="project" value="TreeGrafter"/>
</dbReference>
<evidence type="ECO:0000256" key="5">
    <source>
        <dbReference type="PROSITE-ProRule" id="PRU00221"/>
    </source>
</evidence>
<gene>
    <name evidence="7" type="ORF">BD311DRAFT_768630</name>
</gene>
<feature type="region of interest" description="Disordered" evidence="6">
    <location>
        <begin position="1"/>
        <end position="98"/>
    </location>
</feature>
<keyword evidence="2 5" id="KW-0853">WD repeat</keyword>
<dbReference type="SMART" id="SM00320">
    <property type="entry name" value="WD40"/>
    <property type="match status" value="6"/>
</dbReference>
<feature type="compositionally biased region" description="Basic residues" evidence="6">
    <location>
        <begin position="29"/>
        <end position="40"/>
    </location>
</feature>
<dbReference type="InterPro" id="IPR036322">
    <property type="entry name" value="WD40_repeat_dom_sf"/>
</dbReference>
<dbReference type="InterPro" id="IPR001680">
    <property type="entry name" value="WD40_rpt"/>
</dbReference>
<feature type="compositionally biased region" description="Acidic residues" evidence="6">
    <location>
        <begin position="55"/>
        <end position="67"/>
    </location>
</feature>
<dbReference type="PANTHER" id="PTHR19865:SF0">
    <property type="entry name" value="U3 SMALL NUCLEOLAR RNA-INTERACTING PROTEIN 2"/>
    <property type="match status" value="1"/>
</dbReference>
<dbReference type="PROSITE" id="PS50294">
    <property type="entry name" value="WD_REPEATS_REGION"/>
    <property type="match status" value="1"/>
</dbReference>
<keyword evidence="4" id="KW-0539">Nucleus</keyword>
<feature type="repeat" description="WD" evidence="5">
    <location>
        <begin position="321"/>
        <end position="362"/>
    </location>
</feature>
<evidence type="ECO:0000256" key="1">
    <source>
        <dbReference type="ARBA" id="ARBA00004123"/>
    </source>
</evidence>
<dbReference type="PROSITE" id="PS00678">
    <property type="entry name" value="WD_REPEATS_1"/>
    <property type="match status" value="1"/>
</dbReference>
<accession>A0A4Q9MC56</accession>
<dbReference type="PANTHER" id="PTHR19865">
    <property type="entry name" value="U3 SMALL NUCLEOLAR RNA INTERACTING PROTEIN 2"/>
    <property type="match status" value="1"/>
</dbReference>
<evidence type="ECO:0000256" key="2">
    <source>
        <dbReference type="ARBA" id="ARBA00022574"/>
    </source>
</evidence>
<sequence length="593" mass="64847">MPDSFFATSKNRKRKRSGTKDAGPSSSKKPARGVKGKGRKHDINGTASKKRAAADEELSDETQDDGDREAIDDMDLRAPDVDPNAYESGEEDEDETPAQKRLRLAKLYLDSVKQGLSLADGEFDAAEIDRELISARLKQDVMEHSGKVHLFVADSFDLTHSPSLRTKRAHRFSVTAAVASEDGRWLFTSGKEGAIIKWDLHTGKQVHAYHKIRVENKGKGKGKSRAPPGEIAGHTDEVWALAVSPDGKYLASGGKDRRVGVWDVEKDEWVKGFGGHRDCISALAFRRAQPSLQIPTQLYSGSYDRTLKLFDLSTMGYVETLFGHQAPILSVDALRGETAVSCGGRDKTVRYWKVPEETQLVFRGGGGSTWHDDLDGMMDEDAEEDGGAGVRKKAGKAIDSTMEKFVEGSMECVALIDETTFVSGGDSGSISLWSTQRKKPVFTRALAHGMDLSQVEAEDIKTIRKPRWITALGSLRYSDLFASGSWNGEIRLWKLDAKLKSFSLVGSLLALGVVNSLQFISPPQAFYTSALWTSPEGDSETLAQIHGKHVKAGTSSVLLVAGVGQEMRAGRWICKKGEGYVNGALVFALHPRT</sequence>
<dbReference type="GO" id="GO:0034511">
    <property type="term" value="F:U3 snoRNA binding"/>
    <property type="evidence" value="ECO:0007669"/>
    <property type="project" value="InterPro"/>
</dbReference>